<name>A0ABW3QYA0_9PSEU</name>
<comment type="caution">
    <text evidence="2">The sequence shown here is derived from an EMBL/GenBank/DDBJ whole genome shotgun (WGS) entry which is preliminary data.</text>
</comment>
<protein>
    <submittedName>
        <fullName evidence="2">Uncharacterized protein</fullName>
    </submittedName>
</protein>
<evidence type="ECO:0000313" key="3">
    <source>
        <dbReference type="Proteomes" id="UP001597168"/>
    </source>
</evidence>
<dbReference type="Proteomes" id="UP001597168">
    <property type="component" value="Unassembled WGS sequence"/>
</dbReference>
<accession>A0ABW3QYA0</accession>
<evidence type="ECO:0000256" key="1">
    <source>
        <dbReference type="SAM" id="Phobius"/>
    </source>
</evidence>
<dbReference type="EMBL" id="JBHTLK010000124">
    <property type="protein sequence ID" value="MFD1149817.1"/>
    <property type="molecule type" value="Genomic_DNA"/>
</dbReference>
<keyword evidence="1" id="KW-1133">Transmembrane helix</keyword>
<keyword evidence="1" id="KW-0472">Membrane</keyword>
<organism evidence="2 3">
    <name type="scientific">Saccharothrix hoggarensis</name>
    <dbReference type="NCBI Taxonomy" id="913853"/>
    <lineage>
        <taxon>Bacteria</taxon>
        <taxon>Bacillati</taxon>
        <taxon>Actinomycetota</taxon>
        <taxon>Actinomycetes</taxon>
        <taxon>Pseudonocardiales</taxon>
        <taxon>Pseudonocardiaceae</taxon>
        <taxon>Saccharothrix</taxon>
    </lineage>
</organism>
<feature type="transmembrane region" description="Helical" evidence="1">
    <location>
        <begin position="31"/>
        <end position="52"/>
    </location>
</feature>
<gene>
    <name evidence="2" type="ORF">ACFQ3T_22010</name>
</gene>
<evidence type="ECO:0000313" key="2">
    <source>
        <dbReference type="EMBL" id="MFD1149817.1"/>
    </source>
</evidence>
<reference evidence="3" key="1">
    <citation type="journal article" date="2019" name="Int. J. Syst. Evol. Microbiol.">
        <title>The Global Catalogue of Microorganisms (GCM) 10K type strain sequencing project: providing services to taxonomists for standard genome sequencing and annotation.</title>
        <authorList>
            <consortium name="The Broad Institute Genomics Platform"/>
            <consortium name="The Broad Institute Genome Sequencing Center for Infectious Disease"/>
            <person name="Wu L."/>
            <person name="Ma J."/>
        </authorList>
    </citation>
    <scope>NUCLEOTIDE SEQUENCE [LARGE SCALE GENOMIC DNA]</scope>
    <source>
        <strain evidence="3">CCUG 60214</strain>
    </source>
</reference>
<dbReference type="RefSeq" id="WP_380725347.1">
    <property type="nucleotide sequence ID" value="NZ_JBHTLK010000124.1"/>
</dbReference>
<sequence>MCVKVFALGAAALFILYLVLGWDTVVPPVLLVAAVVLVLATAVVDAIAVAVAKSRDR</sequence>
<keyword evidence="3" id="KW-1185">Reference proteome</keyword>
<proteinExistence type="predicted"/>
<keyword evidence="1" id="KW-0812">Transmembrane</keyword>